<feature type="transmembrane region" description="Helical" evidence="2">
    <location>
        <begin position="62"/>
        <end position="79"/>
    </location>
</feature>
<dbReference type="AlphaFoldDB" id="A0A8K0NG97"/>
<name>A0A8K0NG97_9HYPO</name>
<comment type="caution">
    <text evidence="3">The sequence shown here is derived from an EMBL/GenBank/DDBJ whole genome shotgun (WGS) entry which is preliminary data.</text>
</comment>
<sequence>MPASEQQMAQQAAPVAVAAPESRASTEQPRPAEPMSVDNTMRLRGGGEGEVRRLLRRLCRPVLLRVLRMLLLLIPAGALDPSSSAW</sequence>
<keyword evidence="2" id="KW-0472">Membrane</keyword>
<keyword evidence="2" id="KW-0812">Transmembrane</keyword>
<evidence type="ECO:0000313" key="3">
    <source>
        <dbReference type="EMBL" id="KAG5922103.1"/>
    </source>
</evidence>
<feature type="compositionally biased region" description="Low complexity" evidence="1">
    <location>
        <begin position="9"/>
        <end position="20"/>
    </location>
</feature>
<evidence type="ECO:0000256" key="1">
    <source>
        <dbReference type="SAM" id="MobiDB-lite"/>
    </source>
</evidence>
<feature type="region of interest" description="Disordered" evidence="1">
    <location>
        <begin position="1"/>
        <end position="44"/>
    </location>
</feature>
<keyword evidence="2" id="KW-1133">Transmembrane helix</keyword>
<accession>A0A8K0NG97</accession>
<proteinExistence type="predicted"/>
<keyword evidence="4" id="KW-1185">Reference proteome</keyword>
<gene>
    <name evidence="3" type="ORF">E4U42_005602</name>
</gene>
<evidence type="ECO:0000256" key="2">
    <source>
        <dbReference type="SAM" id="Phobius"/>
    </source>
</evidence>
<organism evidence="3 4">
    <name type="scientific">Claviceps africana</name>
    <dbReference type="NCBI Taxonomy" id="83212"/>
    <lineage>
        <taxon>Eukaryota</taxon>
        <taxon>Fungi</taxon>
        <taxon>Dikarya</taxon>
        <taxon>Ascomycota</taxon>
        <taxon>Pezizomycotina</taxon>
        <taxon>Sordariomycetes</taxon>
        <taxon>Hypocreomycetidae</taxon>
        <taxon>Hypocreales</taxon>
        <taxon>Clavicipitaceae</taxon>
        <taxon>Claviceps</taxon>
    </lineage>
</organism>
<reference evidence="3" key="1">
    <citation type="journal article" date="2020" name="bioRxiv">
        <title>Whole genome comparisons of ergot fungi reveals the divergence and evolution of species within the genus Claviceps are the result of varying mechanisms driving genome evolution and host range expansion.</title>
        <authorList>
            <person name="Wyka S.A."/>
            <person name="Mondo S.J."/>
            <person name="Liu M."/>
            <person name="Dettman J."/>
            <person name="Nalam V."/>
            <person name="Broders K.D."/>
        </authorList>
    </citation>
    <scope>NUCLEOTIDE SEQUENCE</scope>
    <source>
        <strain evidence="3">CCC 489</strain>
    </source>
</reference>
<evidence type="ECO:0000313" key="4">
    <source>
        <dbReference type="Proteomes" id="UP000811619"/>
    </source>
</evidence>
<dbReference type="EMBL" id="SRPY01000533">
    <property type="protein sequence ID" value="KAG5922103.1"/>
    <property type="molecule type" value="Genomic_DNA"/>
</dbReference>
<dbReference type="Proteomes" id="UP000811619">
    <property type="component" value="Unassembled WGS sequence"/>
</dbReference>
<protein>
    <submittedName>
        <fullName evidence="3">Uncharacterized protein</fullName>
    </submittedName>
</protein>